<feature type="region of interest" description="Disordered" evidence="1">
    <location>
        <begin position="132"/>
        <end position="195"/>
    </location>
</feature>
<evidence type="ECO:0000256" key="1">
    <source>
        <dbReference type="SAM" id="MobiDB-lite"/>
    </source>
</evidence>
<organism evidence="3 4">
    <name type="scientific">Sphaerosporella brunnea</name>
    <dbReference type="NCBI Taxonomy" id="1250544"/>
    <lineage>
        <taxon>Eukaryota</taxon>
        <taxon>Fungi</taxon>
        <taxon>Dikarya</taxon>
        <taxon>Ascomycota</taxon>
        <taxon>Pezizomycotina</taxon>
        <taxon>Pezizomycetes</taxon>
        <taxon>Pezizales</taxon>
        <taxon>Pyronemataceae</taxon>
        <taxon>Sphaerosporella</taxon>
    </lineage>
</organism>
<dbReference type="Proteomes" id="UP000326924">
    <property type="component" value="Unassembled WGS sequence"/>
</dbReference>
<dbReference type="PANTHER" id="PTHR46100">
    <property type="entry name" value="IMP2'P"/>
    <property type="match status" value="1"/>
</dbReference>
<reference evidence="3 4" key="1">
    <citation type="submission" date="2019-09" db="EMBL/GenBank/DDBJ databases">
        <title>Draft genome of the ectomycorrhizal ascomycete Sphaerosporella brunnea.</title>
        <authorList>
            <consortium name="DOE Joint Genome Institute"/>
            <person name="Benucci G.M."/>
            <person name="Marozzi G."/>
            <person name="Antonielli L."/>
            <person name="Sanchez S."/>
            <person name="Marco P."/>
            <person name="Wang X."/>
            <person name="Falini L.B."/>
            <person name="Barry K."/>
            <person name="Haridas S."/>
            <person name="Lipzen A."/>
            <person name="Labutti K."/>
            <person name="Grigoriev I.V."/>
            <person name="Murat C."/>
            <person name="Martin F."/>
            <person name="Albertini E."/>
            <person name="Donnini D."/>
            <person name="Bonito G."/>
        </authorList>
    </citation>
    <scope>NUCLEOTIDE SEQUENCE [LARGE SCALE GENOMIC DNA]</scope>
    <source>
        <strain evidence="3 4">Sb_GMNB300</strain>
    </source>
</reference>
<feature type="region of interest" description="Disordered" evidence="1">
    <location>
        <begin position="16"/>
        <end position="112"/>
    </location>
</feature>
<feature type="compositionally biased region" description="Basic and acidic residues" evidence="1">
    <location>
        <begin position="563"/>
        <end position="579"/>
    </location>
</feature>
<feature type="compositionally biased region" description="Low complexity" evidence="1">
    <location>
        <begin position="171"/>
        <end position="180"/>
    </location>
</feature>
<feature type="region of interest" description="Disordered" evidence="1">
    <location>
        <begin position="379"/>
        <end position="424"/>
    </location>
</feature>
<evidence type="ECO:0000313" key="3">
    <source>
        <dbReference type="EMBL" id="KAA8903096.1"/>
    </source>
</evidence>
<feature type="compositionally biased region" description="Polar residues" evidence="1">
    <location>
        <begin position="379"/>
        <end position="420"/>
    </location>
</feature>
<feature type="region of interest" description="Disordered" evidence="1">
    <location>
        <begin position="213"/>
        <end position="349"/>
    </location>
</feature>
<accession>A0A5J5ETT9</accession>
<feature type="compositionally biased region" description="Polar residues" evidence="1">
    <location>
        <begin position="28"/>
        <end position="45"/>
    </location>
</feature>
<feature type="region of interest" description="Disordered" evidence="1">
    <location>
        <begin position="544"/>
        <end position="579"/>
    </location>
</feature>
<dbReference type="PANTHER" id="PTHR46100:SF4">
    <property type="entry name" value="USPA DOMAIN-CONTAINING PROTEIN"/>
    <property type="match status" value="1"/>
</dbReference>
<dbReference type="OrthoDB" id="992776at2759"/>
<comment type="caution">
    <text evidence="3">The sequence shown here is derived from an EMBL/GenBank/DDBJ whole genome shotgun (WGS) entry which is preliminary data.</text>
</comment>
<feature type="compositionally biased region" description="Basic residues" evidence="1">
    <location>
        <begin position="325"/>
        <end position="335"/>
    </location>
</feature>
<dbReference type="InterPro" id="IPR006016">
    <property type="entry name" value="UspA"/>
</dbReference>
<feature type="domain" description="UspA" evidence="2">
    <location>
        <begin position="474"/>
        <end position="664"/>
    </location>
</feature>
<proteinExistence type="predicted"/>
<dbReference type="EMBL" id="VXIS01000122">
    <property type="protein sequence ID" value="KAA8903096.1"/>
    <property type="molecule type" value="Genomic_DNA"/>
</dbReference>
<gene>
    <name evidence="3" type="ORF">FN846DRAFT_69052</name>
</gene>
<sequence>MSLESALEEERLEILKILERPAPRPRSGAQSTPNSPRQAYSSLTRPISPHRPVTSLIDEVAGLPPRSSTPLGSGRASPVDFNGSNAPVHYRTRSDASNNPPPRLLGRGLPSAYQSYSPNEAYDFSMIPTVGGSAPRKRTASQPSMLSTSGVPGRSKSPLGNPAFTHGRAMSPPSSRVASPSRERHTLTGESGSKIDLDYAYARLNDSALAASGGTLASLPGRKPITDKNGELVTAGTGESLTQDGGVRLQMDLASDERAIVDSSDEEDSTEEDDSGEAYSDEEGRGRTSLRGRKSPSLIELASEPSSRGNSTDRDSNVGVDPGGGKKKKKGKKGKKGEDATTPGGKRKIMSLLGAAEEERKKVSSSSKYQVRSLLPQISVTPTSSNYPGATSPTTSRRSGVHPSTNFDLPSQVSTPVSSDQEADDIDIRRAQRMETLISPIYSTPETHRVVRTILRGDYEGVHKAILERGKRVRKYLVATDMSSEAQYAMEWTIGTVLRDGDTLIAICAVDHDTIEDGSKPVPDNTVSDALVEVSDQARAAALGSLTPPVVNPHTPGTSSPLKELHVEQSRERTKAERERSLAAEHITALVTKLLKKTRLQVKVVVEVIHCKSPKHLLTEIIDLIEPTLVVLGSRGRSALKGVLLGSFSNYLVAKSSVPVMVARKKLKHTKKYSQTNIRLTNNLTSNTARYAQPFLSDVAFMLTACRILANAKVD</sequence>
<dbReference type="PRINTS" id="PR01438">
    <property type="entry name" value="UNVRSLSTRESS"/>
</dbReference>
<dbReference type="InParanoid" id="A0A5J5ETT9"/>
<dbReference type="SUPFAM" id="SSF52402">
    <property type="entry name" value="Adenine nucleotide alpha hydrolases-like"/>
    <property type="match status" value="1"/>
</dbReference>
<name>A0A5J5ETT9_9PEZI</name>
<feature type="compositionally biased region" description="Acidic residues" evidence="1">
    <location>
        <begin position="263"/>
        <end position="281"/>
    </location>
</feature>
<dbReference type="CDD" id="cd23659">
    <property type="entry name" value="USP_At3g01520-like"/>
    <property type="match status" value="1"/>
</dbReference>
<dbReference type="AlphaFoldDB" id="A0A5J5ETT9"/>
<keyword evidence="4" id="KW-1185">Reference proteome</keyword>
<feature type="compositionally biased region" description="Polar residues" evidence="1">
    <location>
        <begin position="140"/>
        <end position="150"/>
    </location>
</feature>
<dbReference type="InterPro" id="IPR014729">
    <property type="entry name" value="Rossmann-like_a/b/a_fold"/>
</dbReference>
<protein>
    <recommendedName>
        <fullName evidence="2">UspA domain-containing protein</fullName>
    </recommendedName>
</protein>
<dbReference type="Gene3D" id="3.40.50.620">
    <property type="entry name" value="HUPs"/>
    <property type="match status" value="1"/>
</dbReference>
<dbReference type="Pfam" id="PF00582">
    <property type="entry name" value="Usp"/>
    <property type="match status" value="1"/>
</dbReference>
<evidence type="ECO:0000313" key="4">
    <source>
        <dbReference type="Proteomes" id="UP000326924"/>
    </source>
</evidence>
<dbReference type="InterPro" id="IPR006015">
    <property type="entry name" value="Universal_stress_UspA"/>
</dbReference>
<feature type="compositionally biased region" description="Basic and acidic residues" evidence="1">
    <location>
        <begin position="181"/>
        <end position="195"/>
    </location>
</feature>
<evidence type="ECO:0000259" key="2">
    <source>
        <dbReference type="Pfam" id="PF00582"/>
    </source>
</evidence>